<dbReference type="GO" id="GO:0016787">
    <property type="term" value="F:hydrolase activity"/>
    <property type="evidence" value="ECO:0007669"/>
    <property type="project" value="UniProtKB-KW"/>
</dbReference>
<name>A0A4T0WDY6_9PEZI</name>
<feature type="chain" id="PRO_5020891686" description="Carboxylic ester hydrolase" evidence="3">
    <location>
        <begin position="23"/>
        <end position="578"/>
    </location>
</feature>
<evidence type="ECO:0000256" key="2">
    <source>
        <dbReference type="ARBA" id="ARBA00022801"/>
    </source>
</evidence>
<evidence type="ECO:0000313" key="5">
    <source>
        <dbReference type="EMBL" id="TID04297.1"/>
    </source>
</evidence>
<organism evidence="5 6">
    <name type="scientific">Colletotrichum higginsianum</name>
    <dbReference type="NCBI Taxonomy" id="80884"/>
    <lineage>
        <taxon>Eukaryota</taxon>
        <taxon>Fungi</taxon>
        <taxon>Dikarya</taxon>
        <taxon>Ascomycota</taxon>
        <taxon>Pezizomycotina</taxon>
        <taxon>Sordariomycetes</taxon>
        <taxon>Hypocreomycetidae</taxon>
        <taxon>Glomerellales</taxon>
        <taxon>Glomerellaceae</taxon>
        <taxon>Colletotrichum</taxon>
        <taxon>Colletotrichum destructivum species complex</taxon>
    </lineage>
</organism>
<dbReference type="InterPro" id="IPR029058">
    <property type="entry name" value="AB_hydrolase_fold"/>
</dbReference>
<dbReference type="InterPro" id="IPR002018">
    <property type="entry name" value="CarbesteraseB"/>
</dbReference>
<feature type="domain" description="Carboxylesterase type B" evidence="4">
    <location>
        <begin position="45"/>
        <end position="546"/>
    </location>
</feature>
<gene>
    <name evidence="5" type="ORF">CH35J_001747</name>
</gene>
<dbReference type="EMBL" id="MWPZ01000002">
    <property type="protein sequence ID" value="TID04297.1"/>
    <property type="molecule type" value="Genomic_DNA"/>
</dbReference>
<dbReference type="PROSITE" id="PS00941">
    <property type="entry name" value="CARBOXYLESTERASE_B_2"/>
    <property type="match status" value="1"/>
</dbReference>
<dbReference type="AlphaFoldDB" id="A0A4T0WDY6"/>
<dbReference type="OrthoDB" id="408631at2759"/>
<dbReference type="PROSITE" id="PS00122">
    <property type="entry name" value="CARBOXYLESTERASE_B_1"/>
    <property type="match status" value="1"/>
</dbReference>
<keyword evidence="2 3" id="KW-0378">Hydrolase</keyword>
<sequence>MEPTNALFLGITLFLWCTVSTGKPFLPVVDLGYEVHQAISYNESTGNYNFTNIRYAQAPVGDLRFRAPEPPVRRNPVVQIGDQGRICPQAMPEWTLISGQFTQAFAAGNASSFDFSAAEEKAQATMNKTGWPAPWANPNSHTTEDCLFLDVVVPKTIFDRANNYSNSSFASTRRRKGAPVLVWIHGGAYVIGNKIYDNSADPSGLIRASQQNGEDGMIFISINYRLGALGWLAGPSLQASGGASNAGLLDQRLALDWIQENIHMFGGDPDRVTVMGGSAGGGSIVHHITGYGGMRPPSFKGAITLSAGWVPISSQYQQESGAQAFLRHLNVTTIEEARSADTKDVILANALAIGSSIWTSFTYGPAVDGLLVPAQPGISLLKGEFDHNVSVMTGHTSNEGPYFSPPNVTTDEDLSSDLLALYPGAQPPTIQYLLNDLYPTPGLNRTLELFANLGFTCNTDYLRQAFDNRTYNYEFRVAPGTHGTDFPYAFYSGPNPNETEDGIHVGSLGPVDVRLAQTLQGYITNFVREGQPNGLGLPDFPVAGSNASMLAFGLGGVSVYDGTATFDRCKWLQKYLYT</sequence>
<reference evidence="5 6" key="1">
    <citation type="journal article" date="2019" name="Genome Biol. Evol.">
        <title>Genomic Plasticity Mediated by Transposable Elements in the Plant Pathogenic Fungus Colletotrichum higginsianum.</title>
        <authorList>
            <person name="Tsushima A."/>
            <person name="Gan P."/>
            <person name="Kumakura N."/>
            <person name="Narusaka M."/>
            <person name="Takano Y."/>
            <person name="Narusaka Y."/>
            <person name="Shirasu K."/>
        </authorList>
    </citation>
    <scope>NUCLEOTIDE SEQUENCE [LARGE SCALE GENOMIC DNA]</scope>
    <source>
        <strain evidence="5 6">MAFF305635-RFP</strain>
    </source>
</reference>
<dbReference type="InterPro" id="IPR050309">
    <property type="entry name" value="Type-B_Carboxylest/Lipase"/>
</dbReference>
<dbReference type="Pfam" id="PF00135">
    <property type="entry name" value="COesterase"/>
    <property type="match status" value="1"/>
</dbReference>
<feature type="signal peptide" evidence="3">
    <location>
        <begin position="1"/>
        <end position="22"/>
    </location>
</feature>
<accession>A0A4T0WDY6</accession>
<dbReference type="Gene3D" id="3.40.50.1820">
    <property type="entry name" value="alpha/beta hydrolase"/>
    <property type="match status" value="1"/>
</dbReference>
<dbReference type="EC" id="3.1.1.-" evidence="3"/>
<comment type="caution">
    <text evidence="5">The sequence shown here is derived from an EMBL/GenBank/DDBJ whole genome shotgun (WGS) entry which is preliminary data.</text>
</comment>
<dbReference type="PANTHER" id="PTHR11559">
    <property type="entry name" value="CARBOXYLESTERASE"/>
    <property type="match status" value="1"/>
</dbReference>
<comment type="similarity">
    <text evidence="1 3">Belongs to the type-B carboxylesterase/lipase family.</text>
</comment>
<evidence type="ECO:0000313" key="6">
    <source>
        <dbReference type="Proteomes" id="UP000305883"/>
    </source>
</evidence>
<dbReference type="InterPro" id="IPR019819">
    <property type="entry name" value="Carboxylesterase_B_CS"/>
</dbReference>
<keyword evidence="3" id="KW-0732">Signal</keyword>
<dbReference type="InterPro" id="IPR019826">
    <property type="entry name" value="Carboxylesterase_B_AS"/>
</dbReference>
<proteinExistence type="inferred from homology"/>
<evidence type="ECO:0000259" key="4">
    <source>
        <dbReference type="Pfam" id="PF00135"/>
    </source>
</evidence>
<evidence type="ECO:0000256" key="3">
    <source>
        <dbReference type="RuleBase" id="RU361235"/>
    </source>
</evidence>
<dbReference type="Proteomes" id="UP000305883">
    <property type="component" value="Unassembled WGS sequence"/>
</dbReference>
<dbReference type="SUPFAM" id="SSF53474">
    <property type="entry name" value="alpha/beta-Hydrolases"/>
    <property type="match status" value="1"/>
</dbReference>
<evidence type="ECO:0000256" key="1">
    <source>
        <dbReference type="ARBA" id="ARBA00005964"/>
    </source>
</evidence>
<protein>
    <recommendedName>
        <fullName evidence="3">Carboxylic ester hydrolase</fullName>
        <ecNumber evidence="3">3.1.1.-</ecNumber>
    </recommendedName>
</protein>